<accession>A0ACC0XTQ8</accession>
<gene>
    <name evidence="1" type="ORF">Pint_06773</name>
</gene>
<reference evidence="2" key="1">
    <citation type="journal article" date="2023" name="G3 (Bethesda)">
        <title>Genome assembly and association tests identify interacting loci associated with vigor, precocity, and sex in interspecific pistachio rootstocks.</title>
        <authorList>
            <person name="Palmer W."/>
            <person name="Jacygrad E."/>
            <person name="Sagayaradj S."/>
            <person name="Cavanaugh K."/>
            <person name="Han R."/>
            <person name="Bertier L."/>
            <person name="Beede B."/>
            <person name="Kafkas S."/>
            <person name="Golino D."/>
            <person name="Preece J."/>
            <person name="Michelmore R."/>
        </authorList>
    </citation>
    <scope>NUCLEOTIDE SEQUENCE [LARGE SCALE GENOMIC DNA]</scope>
</reference>
<dbReference type="EMBL" id="CM047745">
    <property type="protein sequence ID" value="KAJ0024091.1"/>
    <property type="molecule type" value="Genomic_DNA"/>
</dbReference>
<keyword evidence="2" id="KW-1185">Reference proteome</keyword>
<organism evidence="1 2">
    <name type="scientific">Pistacia integerrima</name>
    <dbReference type="NCBI Taxonomy" id="434235"/>
    <lineage>
        <taxon>Eukaryota</taxon>
        <taxon>Viridiplantae</taxon>
        <taxon>Streptophyta</taxon>
        <taxon>Embryophyta</taxon>
        <taxon>Tracheophyta</taxon>
        <taxon>Spermatophyta</taxon>
        <taxon>Magnoliopsida</taxon>
        <taxon>eudicotyledons</taxon>
        <taxon>Gunneridae</taxon>
        <taxon>Pentapetalae</taxon>
        <taxon>rosids</taxon>
        <taxon>malvids</taxon>
        <taxon>Sapindales</taxon>
        <taxon>Anacardiaceae</taxon>
        <taxon>Pistacia</taxon>
    </lineage>
</organism>
<dbReference type="Proteomes" id="UP001163603">
    <property type="component" value="Chromosome 10"/>
</dbReference>
<comment type="caution">
    <text evidence="1">The sequence shown here is derived from an EMBL/GenBank/DDBJ whole genome shotgun (WGS) entry which is preliminary data.</text>
</comment>
<name>A0ACC0XTQ8_9ROSI</name>
<evidence type="ECO:0000313" key="1">
    <source>
        <dbReference type="EMBL" id="KAJ0024091.1"/>
    </source>
</evidence>
<proteinExistence type="predicted"/>
<protein>
    <submittedName>
        <fullName evidence="1">Uncharacterized protein</fullName>
    </submittedName>
</protein>
<evidence type="ECO:0000313" key="2">
    <source>
        <dbReference type="Proteomes" id="UP001163603"/>
    </source>
</evidence>
<sequence length="399" mass="45431">MAEIATAAGSKAVEKVTEIVYDSICQKISYVFKYQNYMEKAKERVEDLRSRRQDVEADVDVAERQGEEIYNEVKDWLRSVEGFMERVVKLVDDEDKAKRRCFKGLCPNLIKRYKLGKEAEKVAEDARTLVVLNQMKTQKYVSVEPLADDDARTLFAKIVGDLTDKRDIAAEIIKKCAGLPLAITTIANALKGKSDPVWRDALHQLKSYNPRCVPEMDNTLYSTFELSYKLLNSEEAKSLLLLCALFNAGCNIHFFSLLAYGMGLGLFQFVYTINDGRNRLNSLIDYLKASSLLLKSNNNEMVKMHDVIHFVVVSIAKEKCMFNIQDGNGFKEVLVKKMYKDSIAISLPWRDIDGLPERFIWHNKSHGDSLSKLKEVRVKFCETLMTIVPSNSTQGLLTF</sequence>